<dbReference type="EMBL" id="WJBB01000001">
    <property type="protein sequence ID" value="MBC3795649.1"/>
    <property type="molecule type" value="Genomic_DNA"/>
</dbReference>
<dbReference type="SUPFAM" id="SSF51445">
    <property type="entry name" value="(Trans)glycosidases"/>
    <property type="match status" value="1"/>
</dbReference>
<dbReference type="Proteomes" id="UP000653358">
    <property type="component" value="Unassembled WGS sequence"/>
</dbReference>
<evidence type="ECO:0008006" key="6">
    <source>
        <dbReference type="Google" id="ProtNLM"/>
    </source>
</evidence>
<evidence type="ECO:0000256" key="1">
    <source>
        <dbReference type="ARBA" id="ARBA00010646"/>
    </source>
</evidence>
<name>A0ABR6WH16_9FIRM</name>
<keyword evidence="2" id="KW-0378">Hydrolase</keyword>
<sequence length="244" mass="27914">MSKRKLILLFAGIGALILIACLIYGCTNLYNNDNGKNHYVRGVDLSAYQGVIDWKTLAAQNIDFAYIKATEGNDYVDTQFKTNWDASQKTDLKVGAYHFLDYDTTGKDQANNFIANVPVSKDNLPPVVDLELYGQYDENPLPKEQAKVILDEFLKALEDHYGVKPIIYTSQRVFNLYIGTDYTDYKIWIVDLDNSWPKTLPNGGSFTFWQYTQRGILDGYDGNETFIDLDLYKGTYAEFLDEFF</sequence>
<keyword evidence="5" id="KW-1185">Reference proteome</keyword>
<dbReference type="Pfam" id="PF01183">
    <property type="entry name" value="Glyco_hydro_25"/>
    <property type="match status" value="1"/>
</dbReference>
<gene>
    <name evidence="4" type="ORF">GH807_01105</name>
</gene>
<dbReference type="RefSeq" id="WP_148601974.1">
    <property type="nucleotide sequence ID" value="NZ_RXYB01000001.1"/>
</dbReference>
<dbReference type="SMART" id="SM00641">
    <property type="entry name" value="Glyco_25"/>
    <property type="match status" value="1"/>
</dbReference>
<reference evidence="4 5" key="1">
    <citation type="journal article" date="2020" name="mSystems">
        <title>Defining Genomic and Predicted Metabolic Features of the Acetobacterium Genus.</title>
        <authorList>
            <person name="Ross D.E."/>
            <person name="Marshall C.W."/>
            <person name="Gulliver D."/>
            <person name="May H.D."/>
            <person name="Norman R.S."/>
        </authorList>
    </citation>
    <scope>NUCLEOTIDE SEQUENCE [LARGE SCALE GENOMIC DNA]</scope>
    <source>
        <strain evidence="4 5">DSM 9173</strain>
    </source>
</reference>
<dbReference type="PANTHER" id="PTHR34135">
    <property type="entry name" value="LYSOZYME"/>
    <property type="match status" value="1"/>
</dbReference>
<dbReference type="Gene3D" id="3.20.20.80">
    <property type="entry name" value="Glycosidases"/>
    <property type="match status" value="1"/>
</dbReference>
<dbReference type="InterPro" id="IPR017853">
    <property type="entry name" value="GH"/>
</dbReference>
<accession>A0ABR6WH16</accession>
<dbReference type="InterPro" id="IPR002053">
    <property type="entry name" value="Glyco_hydro_25"/>
</dbReference>
<dbReference type="InterPro" id="IPR018077">
    <property type="entry name" value="Glyco_hydro_fam25_subgr"/>
</dbReference>
<protein>
    <recommendedName>
        <fullName evidence="6">Lysozyme</fullName>
    </recommendedName>
</protein>
<organism evidence="4 5">
    <name type="scientific">Acetobacterium tundrae</name>
    <dbReference type="NCBI Taxonomy" id="132932"/>
    <lineage>
        <taxon>Bacteria</taxon>
        <taxon>Bacillati</taxon>
        <taxon>Bacillota</taxon>
        <taxon>Clostridia</taxon>
        <taxon>Eubacteriales</taxon>
        <taxon>Eubacteriaceae</taxon>
        <taxon>Acetobacterium</taxon>
    </lineage>
</organism>
<comment type="similarity">
    <text evidence="1">Belongs to the glycosyl hydrolase 25 family.</text>
</comment>
<comment type="caution">
    <text evidence="4">The sequence shown here is derived from an EMBL/GenBank/DDBJ whole genome shotgun (WGS) entry which is preliminary data.</text>
</comment>
<keyword evidence="3" id="KW-0326">Glycosidase</keyword>
<dbReference type="PROSITE" id="PS51257">
    <property type="entry name" value="PROKAR_LIPOPROTEIN"/>
    <property type="match status" value="1"/>
</dbReference>
<evidence type="ECO:0000313" key="4">
    <source>
        <dbReference type="EMBL" id="MBC3795649.1"/>
    </source>
</evidence>
<proteinExistence type="inferred from homology"/>
<evidence type="ECO:0000313" key="5">
    <source>
        <dbReference type="Proteomes" id="UP000653358"/>
    </source>
</evidence>
<evidence type="ECO:0000256" key="3">
    <source>
        <dbReference type="ARBA" id="ARBA00023295"/>
    </source>
</evidence>
<evidence type="ECO:0000256" key="2">
    <source>
        <dbReference type="ARBA" id="ARBA00022801"/>
    </source>
</evidence>
<dbReference type="PANTHER" id="PTHR34135:SF2">
    <property type="entry name" value="LYSOZYME"/>
    <property type="match status" value="1"/>
</dbReference>
<dbReference type="PROSITE" id="PS51904">
    <property type="entry name" value="GLYCOSYL_HYDROL_F25_2"/>
    <property type="match status" value="1"/>
</dbReference>